<comment type="caution">
    <text evidence="2">The sequence shown here is derived from an EMBL/GenBank/DDBJ whole genome shotgun (WGS) entry which is preliminary data.</text>
</comment>
<gene>
    <name evidence="2" type="ORF">GCM10011517_06480</name>
</gene>
<dbReference type="Pfam" id="PF20569">
    <property type="entry name" value="DUF6778"/>
    <property type="match status" value="1"/>
</dbReference>
<evidence type="ECO:0008006" key="4">
    <source>
        <dbReference type="Google" id="ProtNLM"/>
    </source>
</evidence>
<dbReference type="RefSeq" id="WP_095596457.1">
    <property type="nucleotide sequence ID" value="NZ_BMKN01000001.1"/>
</dbReference>
<dbReference type="EMBL" id="BMKN01000001">
    <property type="protein sequence ID" value="GGE41581.1"/>
    <property type="molecule type" value="Genomic_DNA"/>
</dbReference>
<evidence type="ECO:0000256" key="1">
    <source>
        <dbReference type="SAM" id="SignalP"/>
    </source>
</evidence>
<dbReference type="Proteomes" id="UP000606730">
    <property type="component" value="Unassembled WGS sequence"/>
</dbReference>
<name>A0A917EIT1_9RHOB</name>
<dbReference type="PROSITE" id="PS51257">
    <property type="entry name" value="PROKAR_LIPOPROTEIN"/>
    <property type="match status" value="1"/>
</dbReference>
<keyword evidence="1" id="KW-0732">Signal</keyword>
<evidence type="ECO:0000313" key="2">
    <source>
        <dbReference type="EMBL" id="GGE41581.1"/>
    </source>
</evidence>
<reference evidence="2" key="1">
    <citation type="journal article" date="2014" name="Int. J. Syst. Evol. Microbiol.">
        <title>Complete genome sequence of Corynebacterium casei LMG S-19264T (=DSM 44701T), isolated from a smear-ripened cheese.</title>
        <authorList>
            <consortium name="US DOE Joint Genome Institute (JGI-PGF)"/>
            <person name="Walter F."/>
            <person name="Albersmeier A."/>
            <person name="Kalinowski J."/>
            <person name="Ruckert C."/>
        </authorList>
    </citation>
    <scope>NUCLEOTIDE SEQUENCE</scope>
    <source>
        <strain evidence="2">CGMCC 1.16012</strain>
    </source>
</reference>
<keyword evidence="3" id="KW-1185">Reference proteome</keyword>
<dbReference type="OrthoDB" id="7836640at2"/>
<protein>
    <recommendedName>
        <fullName evidence="4">Lipoprotein</fullName>
    </recommendedName>
</protein>
<feature type="chain" id="PRO_5036951806" description="Lipoprotein" evidence="1">
    <location>
        <begin position="18"/>
        <end position="204"/>
    </location>
</feature>
<evidence type="ECO:0000313" key="3">
    <source>
        <dbReference type="Proteomes" id="UP000606730"/>
    </source>
</evidence>
<dbReference type="AlphaFoldDB" id="A0A917EIT1"/>
<reference evidence="2" key="2">
    <citation type="submission" date="2020-09" db="EMBL/GenBank/DDBJ databases">
        <authorList>
            <person name="Sun Q."/>
            <person name="Zhou Y."/>
        </authorList>
    </citation>
    <scope>NUCLEOTIDE SEQUENCE</scope>
    <source>
        <strain evidence="2">CGMCC 1.16012</strain>
    </source>
</reference>
<organism evidence="2 3">
    <name type="scientific">Actibacterium pelagium</name>
    <dbReference type="NCBI Taxonomy" id="2029103"/>
    <lineage>
        <taxon>Bacteria</taxon>
        <taxon>Pseudomonadati</taxon>
        <taxon>Pseudomonadota</taxon>
        <taxon>Alphaproteobacteria</taxon>
        <taxon>Rhodobacterales</taxon>
        <taxon>Roseobacteraceae</taxon>
        <taxon>Actibacterium</taxon>
    </lineage>
</organism>
<sequence>MSKVSIIAAITSMAMLAGCTTGQWQTSYNDVVSSSDSRNWRVTEIDVRVPETLTVSEENSFAPDADIVWREEPRGDRYAQVDRIITEAAQRGSSGLRGNKPVKLVLVVDTFHALSEKARTRLSRSGVHNIGFTAQVFDARTGQALTPADQVQADLVAYVGEQANAAVAQGQTQRVRIVRHVANTIAGWLAAGPDPRGVFSRRGR</sequence>
<proteinExistence type="predicted"/>
<dbReference type="InterPro" id="IPR046705">
    <property type="entry name" value="DUF6778"/>
</dbReference>
<feature type="signal peptide" evidence="1">
    <location>
        <begin position="1"/>
        <end position="17"/>
    </location>
</feature>
<accession>A0A917EIT1</accession>